<proteinExistence type="predicted"/>
<keyword evidence="3" id="KW-1185">Reference proteome</keyword>
<evidence type="ECO:0000313" key="2">
    <source>
        <dbReference type="EMBL" id="TDD72184.1"/>
    </source>
</evidence>
<dbReference type="EMBL" id="SMKY01000209">
    <property type="protein sequence ID" value="TDD72184.1"/>
    <property type="molecule type" value="Genomic_DNA"/>
</dbReference>
<keyword evidence="1" id="KW-0812">Transmembrane</keyword>
<keyword evidence="1" id="KW-0472">Membrane</keyword>
<name>A0A4R5AMC8_9ACTN</name>
<evidence type="ECO:0000313" key="3">
    <source>
        <dbReference type="Proteomes" id="UP000295578"/>
    </source>
</evidence>
<reference evidence="2 3" key="1">
    <citation type="submission" date="2019-03" db="EMBL/GenBank/DDBJ databases">
        <title>Draft genome sequences of novel Actinobacteria.</title>
        <authorList>
            <person name="Sahin N."/>
            <person name="Ay H."/>
            <person name="Saygin H."/>
        </authorList>
    </citation>
    <scope>NUCLEOTIDE SEQUENCE [LARGE SCALE GENOMIC DNA]</scope>
    <source>
        <strain evidence="2 3">DSM 45941</strain>
    </source>
</reference>
<organism evidence="2 3">
    <name type="scientific">Actinomadura darangshiensis</name>
    <dbReference type="NCBI Taxonomy" id="705336"/>
    <lineage>
        <taxon>Bacteria</taxon>
        <taxon>Bacillati</taxon>
        <taxon>Actinomycetota</taxon>
        <taxon>Actinomycetes</taxon>
        <taxon>Streptosporangiales</taxon>
        <taxon>Thermomonosporaceae</taxon>
        <taxon>Actinomadura</taxon>
    </lineage>
</organism>
<accession>A0A4R5AMC8</accession>
<dbReference type="AlphaFoldDB" id="A0A4R5AMC8"/>
<dbReference type="Proteomes" id="UP000295578">
    <property type="component" value="Unassembled WGS sequence"/>
</dbReference>
<feature type="transmembrane region" description="Helical" evidence="1">
    <location>
        <begin position="67"/>
        <end position="89"/>
    </location>
</feature>
<evidence type="ECO:0000256" key="1">
    <source>
        <dbReference type="SAM" id="Phobius"/>
    </source>
</evidence>
<sequence>MVPSPSAVVVLVGGAAIGRAWFGVVLVLAYGLGLAAALVTVGLLVVGSGRVLARRILAKRLRLPTGMMPIGTSATVVVLGVGLTLRSLVL</sequence>
<comment type="caution">
    <text evidence="2">The sequence shown here is derived from an EMBL/GenBank/DDBJ whole genome shotgun (WGS) entry which is preliminary data.</text>
</comment>
<protein>
    <submittedName>
        <fullName evidence="2">Uncharacterized protein</fullName>
    </submittedName>
</protein>
<gene>
    <name evidence="2" type="ORF">E1293_33005</name>
</gene>
<feature type="transmembrane region" description="Helical" evidence="1">
    <location>
        <begin position="20"/>
        <end position="46"/>
    </location>
</feature>
<keyword evidence="1" id="KW-1133">Transmembrane helix</keyword>